<dbReference type="SUPFAM" id="SSF160996">
    <property type="entry name" value="HI0933 insert domain-like"/>
    <property type="match status" value="1"/>
</dbReference>
<feature type="domain" description="RsdA/BaiN/AoA(So)-like Rossmann fold-like" evidence="4">
    <location>
        <begin position="5"/>
        <end position="405"/>
    </location>
</feature>
<dbReference type="Gene3D" id="2.40.30.10">
    <property type="entry name" value="Translation factors"/>
    <property type="match status" value="1"/>
</dbReference>
<reference evidence="6" key="1">
    <citation type="submission" date="2017-02" db="EMBL/GenBank/DDBJ databases">
        <title>Delving into the versatile metabolic prowess of the omnipresent phylum Bacteroidetes.</title>
        <authorList>
            <person name="Nobu M.K."/>
            <person name="Mei R."/>
            <person name="Narihiro T."/>
            <person name="Kuroda K."/>
            <person name="Liu W.-T."/>
        </authorList>
    </citation>
    <scope>NUCLEOTIDE SEQUENCE</scope>
    <source>
        <strain evidence="6">ADurb.Bin131</strain>
    </source>
</reference>
<dbReference type="SUPFAM" id="SSF51905">
    <property type="entry name" value="FAD/NAD(P)-binding domain"/>
    <property type="match status" value="1"/>
</dbReference>
<dbReference type="AlphaFoldDB" id="A0A1V6CCV1"/>
<evidence type="ECO:0000256" key="2">
    <source>
        <dbReference type="ARBA" id="ARBA00022630"/>
    </source>
</evidence>
<sequence length="407" mass="45145">MIVNQIVIIGAGPAGIMAAIAAGKRGKKVLLIDRNKSIGEKLLISGAGRCNITNDIPLEKFYENYHNGDFLRNVFAQFSNIDLMQFFEDNGMKLIVERGKRVFPASQSSQDVVRFFRNMLENLHVQLWFRNRVMKIEKQDDVFKISSKKGEIFSKSIILATGGKSYPGTGSTGDGYRIAKGLGHTIIKPVPVLCGINLKEQWIKQWQGISLKNVSIKVKQDKRVIAEEFGEALFTHYGISGPIILDLSRYIAGIKDYGGLKIYIDFKPALDVKTVETRLISEFRGNANKTLKNIMRNLLPHNIIDEFLLMAGLSGEIKGNQITVKQRNVLVALLKNFPLSFDSLRGFDEAIVTRGGINIKEVNPKTMESRIVPGLFFAGEILDIDGKTGGFNLQAAFSTGFVAGKNA</sequence>
<dbReference type="Pfam" id="PF22780">
    <property type="entry name" value="HI0933_like_1st"/>
    <property type="match status" value="1"/>
</dbReference>
<keyword evidence="3" id="KW-0274">FAD</keyword>
<feature type="domain" description="RsdA/BaiN/AoA(So)-like insert" evidence="5">
    <location>
        <begin position="190"/>
        <end position="352"/>
    </location>
</feature>
<evidence type="ECO:0000256" key="3">
    <source>
        <dbReference type="ARBA" id="ARBA00022827"/>
    </source>
</evidence>
<dbReference type="PRINTS" id="PR00368">
    <property type="entry name" value="FADPNR"/>
</dbReference>
<dbReference type="Pfam" id="PF03486">
    <property type="entry name" value="HI0933_like"/>
    <property type="match status" value="1"/>
</dbReference>
<dbReference type="PRINTS" id="PR00411">
    <property type="entry name" value="PNDRDTASEI"/>
</dbReference>
<dbReference type="Gene3D" id="3.50.50.60">
    <property type="entry name" value="FAD/NAD(P)-binding domain"/>
    <property type="match status" value="1"/>
</dbReference>
<dbReference type="Gene3D" id="1.10.8.260">
    <property type="entry name" value="HI0933 insert domain-like"/>
    <property type="match status" value="1"/>
</dbReference>
<dbReference type="InterPro" id="IPR055178">
    <property type="entry name" value="RsdA/BaiN/AoA(So)-like_dom"/>
</dbReference>
<dbReference type="Proteomes" id="UP000485562">
    <property type="component" value="Unassembled WGS sequence"/>
</dbReference>
<gene>
    <name evidence="6" type="ORF">BWX89_00384</name>
</gene>
<comment type="caution">
    <text evidence="6">The sequence shown here is derived from an EMBL/GenBank/DDBJ whole genome shotgun (WGS) entry which is preliminary data.</text>
</comment>
<keyword evidence="2" id="KW-0285">Flavoprotein</keyword>
<dbReference type="PANTHER" id="PTHR42887">
    <property type="entry name" value="OS12G0638800 PROTEIN"/>
    <property type="match status" value="1"/>
</dbReference>
<accession>A0A1V6CCV1</accession>
<dbReference type="InterPro" id="IPR057661">
    <property type="entry name" value="RsdA/BaiN/AoA(So)_Rossmann"/>
</dbReference>
<evidence type="ECO:0000259" key="4">
    <source>
        <dbReference type="Pfam" id="PF03486"/>
    </source>
</evidence>
<evidence type="ECO:0000256" key="1">
    <source>
        <dbReference type="ARBA" id="ARBA00001974"/>
    </source>
</evidence>
<comment type="cofactor">
    <cofactor evidence="1">
        <name>FAD</name>
        <dbReference type="ChEBI" id="CHEBI:57692"/>
    </cofactor>
</comment>
<dbReference type="NCBIfam" id="TIGR00275">
    <property type="entry name" value="aminoacetone oxidase family FAD-binding enzyme"/>
    <property type="match status" value="1"/>
</dbReference>
<dbReference type="InterPro" id="IPR036188">
    <property type="entry name" value="FAD/NAD-bd_sf"/>
</dbReference>
<dbReference type="InterPro" id="IPR004792">
    <property type="entry name" value="BaiN-like"/>
</dbReference>
<protein>
    <submittedName>
        <fullName evidence="6">Dihydrolipoamide dehydrogenase</fullName>
    </submittedName>
</protein>
<organism evidence="6">
    <name type="scientific">candidate division TA06 bacterium ADurb.Bin131</name>
    <dbReference type="NCBI Taxonomy" id="1852827"/>
    <lineage>
        <taxon>Bacteria</taxon>
        <taxon>Bacteria division TA06</taxon>
    </lineage>
</organism>
<evidence type="ECO:0000313" key="6">
    <source>
        <dbReference type="EMBL" id="OQB74715.1"/>
    </source>
</evidence>
<proteinExistence type="predicted"/>
<evidence type="ECO:0000259" key="5">
    <source>
        <dbReference type="Pfam" id="PF22780"/>
    </source>
</evidence>
<dbReference type="PANTHER" id="PTHR42887:SF2">
    <property type="entry name" value="OS12G0638800 PROTEIN"/>
    <property type="match status" value="1"/>
</dbReference>
<dbReference type="InterPro" id="IPR023166">
    <property type="entry name" value="BaiN-like_dom_sf"/>
</dbReference>
<dbReference type="EMBL" id="MWDQ01000031">
    <property type="protein sequence ID" value="OQB74715.1"/>
    <property type="molecule type" value="Genomic_DNA"/>
</dbReference>
<name>A0A1V6CCV1_UNCT6</name>